<comment type="caution">
    <text evidence="5">The sequence shown here is derived from an EMBL/GenBank/DDBJ whole genome shotgun (WGS) entry which is preliminary data.</text>
</comment>
<evidence type="ECO:0000256" key="3">
    <source>
        <dbReference type="ARBA" id="ARBA00023002"/>
    </source>
</evidence>
<keyword evidence="6" id="KW-1185">Reference proteome</keyword>
<dbReference type="Gene3D" id="3.40.50.720">
    <property type="entry name" value="NAD(P)-binding Rossmann-like Domain"/>
    <property type="match status" value="1"/>
</dbReference>
<dbReference type="EMBL" id="JAPQKH010000007">
    <property type="protein sequence ID" value="KAJ5087967.1"/>
    <property type="molecule type" value="Genomic_DNA"/>
</dbReference>
<keyword evidence="3" id="KW-0560">Oxidoreductase</keyword>
<proteinExistence type="inferred from homology"/>
<feature type="domain" description="NAD(P)-binding" evidence="4">
    <location>
        <begin position="9"/>
        <end position="140"/>
    </location>
</feature>
<dbReference type="GO" id="GO:0016491">
    <property type="term" value="F:oxidoreductase activity"/>
    <property type="evidence" value="ECO:0007669"/>
    <property type="project" value="UniProtKB-KW"/>
</dbReference>
<dbReference type="Gene3D" id="3.90.25.10">
    <property type="entry name" value="UDP-galactose 4-epimerase, domain 1"/>
    <property type="match status" value="1"/>
</dbReference>
<evidence type="ECO:0000256" key="2">
    <source>
        <dbReference type="ARBA" id="ARBA00022857"/>
    </source>
</evidence>
<reference evidence="5" key="1">
    <citation type="submission" date="2022-11" db="EMBL/GenBank/DDBJ databases">
        <authorList>
            <person name="Petersen C."/>
        </authorList>
    </citation>
    <scope>NUCLEOTIDE SEQUENCE</scope>
    <source>
        <strain evidence="5">IBT 30069</strain>
    </source>
</reference>
<protein>
    <recommendedName>
        <fullName evidence="4">NAD(P)-binding domain-containing protein</fullName>
    </recommendedName>
</protein>
<evidence type="ECO:0000313" key="5">
    <source>
        <dbReference type="EMBL" id="KAJ5087967.1"/>
    </source>
</evidence>
<dbReference type="Pfam" id="PF13460">
    <property type="entry name" value="NAD_binding_10"/>
    <property type="match status" value="1"/>
</dbReference>
<evidence type="ECO:0000256" key="1">
    <source>
        <dbReference type="ARBA" id="ARBA00005725"/>
    </source>
</evidence>
<keyword evidence="2" id="KW-0521">NADP</keyword>
<dbReference type="OrthoDB" id="10000533at2759"/>
<dbReference type="InterPro" id="IPR016040">
    <property type="entry name" value="NAD(P)-bd_dom"/>
</dbReference>
<name>A0A9W9ETX8_9EURO</name>
<dbReference type="InterPro" id="IPR051609">
    <property type="entry name" value="NmrA/Isoflavone_reductase-like"/>
</dbReference>
<dbReference type="PANTHER" id="PTHR47706">
    <property type="entry name" value="NMRA-LIKE FAMILY PROTEIN"/>
    <property type="match status" value="1"/>
</dbReference>
<sequence>MVPTVAVAGATGGIGRTLVEQILKENKFSVIALTRSENVESPVSGAQYVQVDYEDIPALAKQLETHTVHTVICAIGMLGLDCSEAQIHLIRAAEKAPTVQRFVASEWGYHTKEERKNIDPGVDWFLSAADILKESRLTYTRPVCGAFMDLLGTGSPRMKSHIPPMTIAVDVLNREACIPGNGSNTITMIYSYDAATLIAKLLELDDSEWSEFSFCAGVDTTLSEVLKTAEEVCGEKFKVTYMEPDDVNKGDVPSMKPLEGSGIQHDEQKEYGSFGYQLYLADGFNLPTQYRVGDKFPDFKPTTVREFLSSCWDKKA</sequence>
<comment type="similarity">
    <text evidence="1">Belongs to the NmrA-type oxidoreductase family. Isoflavone reductase subfamily.</text>
</comment>
<gene>
    <name evidence="5" type="ORF">N7456_011583</name>
</gene>
<dbReference type="PANTHER" id="PTHR47706:SF4">
    <property type="entry name" value="NMRA-LIKE DOMAIN-CONTAINING PROTEIN"/>
    <property type="match status" value="1"/>
</dbReference>
<dbReference type="SUPFAM" id="SSF51735">
    <property type="entry name" value="NAD(P)-binding Rossmann-fold domains"/>
    <property type="match status" value="1"/>
</dbReference>
<organism evidence="5 6">
    <name type="scientific">Penicillium angulare</name>
    <dbReference type="NCBI Taxonomy" id="116970"/>
    <lineage>
        <taxon>Eukaryota</taxon>
        <taxon>Fungi</taxon>
        <taxon>Dikarya</taxon>
        <taxon>Ascomycota</taxon>
        <taxon>Pezizomycotina</taxon>
        <taxon>Eurotiomycetes</taxon>
        <taxon>Eurotiomycetidae</taxon>
        <taxon>Eurotiales</taxon>
        <taxon>Aspergillaceae</taxon>
        <taxon>Penicillium</taxon>
    </lineage>
</organism>
<dbReference type="Proteomes" id="UP001149165">
    <property type="component" value="Unassembled WGS sequence"/>
</dbReference>
<dbReference type="AlphaFoldDB" id="A0A9W9ETX8"/>
<accession>A0A9W9ETX8</accession>
<evidence type="ECO:0000259" key="4">
    <source>
        <dbReference type="Pfam" id="PF13460"/>
    </source>
</evidence>
<dbReference type="InterPro" id="IPR036291">
    <property type="entry name" value="NAD(P)-bd_dom_sf"/>
</dbReference>
<evidence type="ECO:0000313" key="6">
    <source>
        <dbReference type="Proteomes" id="UP001149165"/>
    </source>
</evidence>
<reference evidence="5" key="2">
    <citation type="journal article" date="2023" name="IMA Fungus">
        <title>Comparative genomic study of the Penicillium genus elucidates a diverse pangenome and 15 lateral gene transfer events.</title>
        <authorList>
            <person name="Petersen C."/>
            <person name="Sorensen T."/>
            <person name="Nielsen M.R."/>
            <person name="Sondergaard T.E."/>
            <person name="Sorensen J.L."/>
            <person name="Fitzpatrick D.A."/>
            <person name="Frisvad J.C."/>
            <person name="Nielsen K.L."/>
        </authorList>
    </citation>
    <scope>NUCLEOTIDE SEQUENCE</scope>
    <source>
        <strain evidence="5">IBT 30069</strain>
    </source>
</reference>